<evidence type="ECO:0000313" key="3">
    <source>
        <dbReference type="Proteomes" id="UP001235939"/>
    </source>
</evidence>
<accession>A0ABY6KQ48</accession>
<sequence>MDQSDVPARTLEQRFIDRIMLGLIVQDGTGRSKSSRSSSGICNVHGKCVIGERAAQKWFAKFKNGDLDLEDTPRSGRPSELMSTRTLRILCHQLDKLVDLEQLKENFYYVRHCSIDWIFCMASELRETSNAQLIESK</sequence>
<proteinExistence type="predicted"/>
<protein>
    <recommendedName>
        <fullName evidence="1">Mos1 transposase HTH domain-containing protein</fullName>
    </recommendedName>
</protein>
<keyword evidence="3" id="KW-1185">Reference proteome</keyword>
<name>A0ABY6KQ48_9ARAC</name>
<dbReference type="InterPro" id="IPR041426">
    <property type="entry name" value="Mos1_HTH"/>
</dbReference>
<feature type="domain" description="Mos1 transposase HTH" evidence="1">
    <location>
        <begin position="37"/>
        <end position="66"/>
    </location>
</feature>
<evidence type="ECO:0000259" key="1">
    <source>
        <dbReference type="Pfam" id="PF17906"/>
    </source>
</evidence>
<dbReference type="EMBL" id="CP092870">
    <property type="protein sequence ID" value="UYV70793.1"/>
    <property type="molecule type" value="Genomic_DNA"/>
</dbReference>
<reference evidence="2 3" key="1">
    <citation type="submission" date="2022-01" db="EMBL/GenBank/DDBJ databases">
        <title>A chromosomal length assembly of Cordylochernes scorpioides.</title>
        <authorList>
            <person name="Zeh D."/>
            <person name="Zeh J."/>
        </authorList>
    </citation>
    <scope>NUCLEOTIDE SEQUENCE [LARGE SCALE GENOMIC DNA]</scope>
    <source>
        <strain evidence="2">IN4F17</strain>
        <tissue evidence="2">Whole Body</tissue>
    </source>
</reference>
<organism evidence="2 3">
    <name type="scientific">Cordylochernes scorpioides</name>
    <dbReference type="NCBI Taxonomy" id="51811"/>
    <lineage>
        <taxon>Eukaryota</taxon>
        <taxon>Metazoa</taxon>
        <taxon>Ecdysozoa</taxon>
        <taxon>Arthropoda</taxon>
        <taxon>Chelicerata</taxon>
        <taxon>Arachnida</taxon>
        <taxon>Pseudoscorpiones</taxon>
        <taxon>Cheliferoidea</taxon>
        <taxon>Chernetidae</taxon>
        <taxon>Cordylochernes</taxon>
    </lineage>
</organism>
<dbReference type="Pfam" id="PF17906">
    <property type="entry name" value="HTH_48"/>
    <property type="match status" value="1"/>
</dbReference>
<gene>
    <name evidence="2" type="ORF">LAZ67_8000633</name>
</gene>
<dbReference type="Proteomes" id="UP001235939">
    <property type="component" value="Chromosome 08"/>
</dbReference>
<evidence type="ECO:0000313" key="2">
    <source>
        <dbReference type="EMBL" id="UYV70793.1"/>
    </source>
</evidence>